<evidence type="ECO:0000313" key="1">
    <source>
        <dbReference type="EMBL" id="EFJ40030.1"/>
    </source>
</evidence>
<dbReference type="Proteomes" id="UP000001058">
    <property type="component" value="Unassembled WGS sequence"/>
</dbReference>
<dbReference type="AlphaFoldDB" id="D8UJQ5"/>
<proteinExistence type="predicted"/>
<reference evidence="1 2" key="1">
    <citation type="journal article" date="2010" name="Science">
        <title>Genomic analysis of organismal complexity in the multicellular green alga Volvox carteri.</title>
        <authorList>
            <person name="Prochnik S.E."/>
            <person name="Umen J."/>
            <person name="Nedelcu A.M."/>
            <person name="Hallmann A."/>
            <person name="Miller S.M."/>
            <person name="Nishii I."/>
            <person name="Ferris P."/>
            <person name="Kuo A."/>
            <person name="Mitros T."/>
            <person name="Fritz-Laylin L.K."/>
            <person name="Hellsten U."/>
            <person name="Chapman J."/>
            <person name="Simakov O."/>
            <person name="Rensing S.A."/>
            <person name="Terry A."/>
            <person name="Pangilinan J."/>
            <person name="Kapitonov V."/>
            <person name="Jurka J."/>
            <person name="Salamov A."/>
            <person name="Shapiro H."/>
            <person name="Schmutz J."/>
            <person name="Grimwood J."/>
            <person name="Lindquist E."/>
            <person name="Lucas S."/>
            <person name="Grigoriev I.V."/>
            <person name="Schmitt R."/>
            <person name="Kirk D."/>
            <person name="Rokhsar D.S."/>
        </authorList>
    </citation>
    <scope>NUCLEOTIDE SEQUENCE [LARGE SCALE GENOMIC DNA]</scope>
    <source>
        <strain evidence="2">f. Nagariensis / Eve</strain>
    </source>
</reference>
<dbReference type="RefSeq" id="XP_002958899.1">
    <property type="nucleotide sequence ID" value="XM_002958853.1"/>
</dbReference>
<protein>
    <submittedName>
        <fullName evidence="1">Uncharacterized protein</fullName>
    </submittedName>
</protein>
<gene>
    <name evidence="1" type="ORF">VOLCADRAFT_100216</name>
</gene>
<name>D8UJQ5_VOLCA</name>
<sequence>MRLTSGSTRTQADEGVATMSPYESWRCALEIWYGASHQYSSYYLHLRSLYILHPSLWYLHSPVTGVTASLRQPQPSGLFDTAFLRSYSAAVAAVHHRSGQQPTVATAPEQPTAATTCNQSTIAPAPKQPAVATTPELSNAVYPVVARLCRLAQPGILASPHCVQQLIRGALGT</sequence>
<evidence type="ECO:0000313" key="2">
    <source>
        <dbReference type="Proteomes" id="UP000001058"/>
    </source>
</evidence>
<dbReference type="KEGG" id="vcn:VOLCADRAFT_100216"/>
<organism evidence="2">
    <name type="scientific">Volvox carteri f. nagariensis</name>
    <dbReference type="NCBI Taxonomy" id="3068"/>
    <lineage>
        <taxon>Eukaryota</taxon>
        <taxon>Viridiplantae</taxon>
        <taxon>Chlorophyta</taxon>
        <taxon>core chlorophytes</taxon>
        <taxon>Chlorophyceae</taxon>
        <taxon>CS clade</taxon>
        <taxon>Chlamydomonadales</taxon>
        <taxon>Volvocaceae</taxon>
        <taxon>Volvox</taxon>
    </lineage>
</organism>
<dbReference type="EMBL" id="GL378430">
    <property type="protein sequence ID" value="EFJ40030.1"/>
    <property type="molecule type" value="Genomic_DNA"/>
</dbReference>
<keyword evidence="2" id="KW-1185">Reference proteome</keyword>
<dbReference type="InParanoid" id="D8UJQ5"/>
<accession>D8UJQ5</accession>
<dbReference type="GeneID" id="9621192"/>